<gene>
    <name evidence="3" type="ORF">BCV71DRAFT_264551</name>
</gene>
<dbReference type="EMBL" id="KV921349">
    <property type="protein sequence ID" value="ORE17668.1"/>
    <property type="molecule type" value="Genomic_DNA"/>
</dbReference>
<sequence>MEFLPFVPYADTIQDIWQTAFKSWQFNLISLLNMDDSNFISTIQASPSLTTFIHRLWDSHIEGEPIDSQLLKYVFLIYVRLSQSSGTRNHCLFETDLLIKLAVVYSGTNTPQLREIMQPFEEQLAPIVHTLIESIEPLFHMSINLEVLKRAHIVARTFDALVSTLVPGFIAVDVLVTEWYRSLVPCLKKAVDQDNQLAPYAYMIKASLVSAFAVSVELRFFRPFGYMLDDAHELVKISEPTNIGEAVDWMSRWIEQNEIRPSSPFVDAPLIMDWESAYKISDKIRQINKDLFNGNDDMLEILQLQMEQVRDTMNETHSWQPDVDDREQKILQIREVFSDLSDDVIEHYLESNHGDAEAVIMHLLNEKEAPSVLSSRKNIYDNDEFDIFANKTVDTSKVYLGKKDKGNADALLEDKSVIDKTSIMQRVIDMYEDEYDDTYDDINDAAGVVTMGQEEAQDVVKRKVVVQDPGAEHEQLLVHVYMDNPDVLKRNGTARKSPKRAELRKQTGMTDEQLEGWAIMFNRNPRKQRILDKYMLFENKNNQVPVKQESSKQSHSKEPTGQSGQKAPQKNENKDRAYREKNKARFGNHNRKAMRNKKISKAGPPPS</sequence>
<feature type="region of interest" description="Disordered" evidence="1">
    <location>
        <begin position="488"/>
        <end position="508"/>
    </location>
</feature>
<organism evidence="3 4">
    <name type="scientific">Rhizopus microsporus</name>
    <dbReference type="NCBI Taxonomy" id="58291"/>
    <lineage>
        <taxon>Eukaryota</taxon>
        <taxon>Fungi</taxon>
        <taxon>Fungi incertae sedis</taxon>
        <taxon>Mucoromycota</taxon>
        <taxon>Mucoromycotina</taxon>
        <taxon>Mucoromycetes</taxon>
        <taxon>Mucorales</taxon>
        <taxon>Mucorineae</taxon>
        <taxon>Rhizopodaceae</taxon>
        <taxon>Rhizopus</taxon>
    </lineage>
</organism>
<dbReference type="Pfam" id="PF02845">
    <property type="entry name" value="CUE"/>
    <property type="match status" value="1"/>
</dbReference>
<dbReference type="PANTHER" id="PTHR21494:SF0">
    <property type="entry name" value="ACTIVATING SIGNAL COINTEGRATOR 1 COMPLEX SUBUNIT 2"/>
    <property type="match status" value="1"/>
</dbReference>
<dbReference type="InterPro" id="IPR052586">
    <property type="entry name" value="ASCC2"/>
</dbReference>
<accession>A0A1X0S0J9</accession>
<name>A0A1X0S0J9_RHIZD</name>
<dbReference type="Proteomes" id="UP000242381">
    <property type="component" value="Unassembled WGS sequence"/>
</dbReference>
<proteinExistence type="predicted"/>
<dbReference type="Gene3D" id="1.10.8.10">
    <property type="entry name" value="DNA helicase RuvA subunit, C-terminal domain"/>
    <property type="match status" value="1"/>
</dbReference>
<feature type="compositionally biased region" description="Basic residues" evidence="1">
    <location>
        <begin position="584"/>
        <end position="600"/>
    </location>
</feature>
<dbReference type="SMART" id="SM00546">
    <property type="entry name" value="CUE"/>
    <property type="match status" value="1"/>
</dbReference>
<reference evidence="3 4" key="1">
    <citation type="journal article" date="2016" name="Proc. Natl. Acad. Sci. U.S.A.">
        <title>Lipid metabolic changes in an early divergent fungus govern the establishment of a mutualistic symbiosis with endobacteria.</title>
        <authorList>
            <person name="Lastovetsky O.A."/>
            <person name="Gaspar M.L."/>
            <person name="Mondo S.J."/>
            <person name="LaButti K.M."/>
            <person name="Sandor L."/>
            <person name="Grigoriev I.V."/>
            <person name="Henry S.A."/>
            <person name="Pawlowska T.E."/>
        </authorList>
    </citation>
    <scope>NUCLEOTIDE SEQUENCE [LARGE SCALE GENOMIC DNA]</scope>
    <source>
        <strain evidence="3 4">ATCC 11559</strain>
    </source>
</reference>
<protein>
    <recommendedName>
        <fullName evidence="2">CUE domain-containing protein</fullName>
    </recommendedName>
</protein>
<dbReference type="VEuPathDB" id="FungiDB:BCV72DRAFT_118389"/>
<dbReference type="PROSITE" id="PS51140">
    <property type="entry name" value="CUE"/>
    <property type="match status" value="1"/>
</dbReference>
<dbReference type="PANTHER" id="PTHR21494">
    <property type="entry name" value="ACTIVATING SIGNAL COINTEGRATOR 1 COMPLEX SUBUNIT 2 ASC-1 COMPLEX SUBUNIT P100"/>
    <property type="match status" value="1"/>
</dbReference>
<feature type="compositionally biased region" description="Basic and acidic residues" evidence="1">
    <location>
        <begin position="569"/>
        <end position="583"/>
    </location>
</feature>
<evidence type="ECO:0000313" key="4">
    <source>
        <dbReference type="Proteomes" id="UP000242381"/>
    </source>
</evidence>
<dbReference type="GO" id="GO:0043130">
    <property type="term" value="F:ubiquitin binding"/>
    <property type="evidence" value="ECO:0007669"/>
    <property type="project" value="InterPro"/>
</dbReference>
<dbReference type="InterPro" id="IPR009060">
    <property type="entry name" value="UBA-like_sf"/>
</dbReference>
<dbReference type="AlphaFoldDB" id="A0A1X0S0J9"/>
<feature type="compositionally biased region" description="Basic and acidic residues" evidence="1">
    <location>
        <begin position="549"/>
        <end position="558"/>
    </location>
</feature>
<evidence type="ECO:0000313" key="3">
    <source>
        <dbReference type="EMBL" id="ORE17668.1"/>
    </source>
</evidence>
<feature type="compositionally biased region" description="Polar residues" evidence="1">
    <location>
        <begin position="559"/>
        <end position="568"/>
    </location>
</feature>
<evidence type="ECO:0000256" key="1">
    <source>
        <dbReference type="SAM" id="MobiDB-lite"/>
    </source>
</evidence>
<feature type="domain" description="CUE" evidence="2">
    <location>
        <begin position="325"/>
        <end position="368"/>
    </location>
</feature>
<dbReference type="CDD" id="cd14279">
    <property type="entry name" value="CUE"/>
    <property type="match status" value="1"/>
</dbReference>
<dbReference type="InterPro" id="IPR003892">
    <property type="entry name" value="CUE"/>
</dbReference>
<dbReference type="OMA" id="NKARFGN"/>
<feature type="region of interest" description="Disordered" evidence="1">
    <location>
        <begin position="543"/>
        <end position="607"/>
    </location>
</feature>
<evidence type="ECO:0000259" key="2">
    <source>
        <dbReference type="PROSITE" id="PS51140"/>
    </source>
</evidence>
<dbReference type="SUPFAM" id="SSF46934">
    <property type="entry name" value="UBA-like"/>
    <property type="match status" value="1"/>
</dbReference>